<dbReference type="STRING" id="1354304.XPG1_0513"/>
<dbReference type="EMBL" id="FO704551">
    <property type="protein sequence ID" value="CDG20168.1"/>
    <property type="molecule type" value="Genomic_DNA"/>
</dbReference>
<organism evidence="2 3">
    <name type="scientific">Xenorhabdus poinarii G6</name>
    <dbReference type="NCBI Taxonomy" id="1354304"/>
    <lineage>
        <taxon>Bacteria</taxon>
        <taxon>Pseudomonadati</taxon>
        <taxon>Pseudomonadota</taxon>
        <taxon>Gammaproteobacteria</taxon>
        <taxon>Enterobacterales</taxon>
        <taxon>Morganellaceae</taxon>
        <taxon>Xenorhabdus</taxon>
    </lineage>
</organism>
<evidence type="ECO:0000313" key="2">
    <source>
        <dbReference type="EMBL" id="CDG20168.1"/>
    </source>
</evidence>
<dbReference type="AlphaFoldDB" id="A0A068QYZ5"/>
<feature type="signal peptide" evidence="1">
    <location>
        <begin position="1"/>
        <end position="24"/>
    </location>
</feature>
<proteinExistence type="predicted"/>
<accession>A0A068QYZ5</accession>
<name>A0A068QYZ5_9GAMM</name>
<dbReference type="Proteomes" id="UP000032735">
    <property type="component" value="Chromosome"/>
</dbReference>
<dbReference type="KEGG" id="xpo:XPG1_0513"/>
<evidence type="ECO:0008006" key="4">
    <source>
        <dbReference type="Google" id="ProtNLM"/>
    </source>
</evidence>
<keyword evidence="1" id="KW-0732">Signal</keyword>
<evidence type="ECO:0000313" key="3">
    <source>
        <dbReference type="Proteomes" id="UP000032735"/>
    </source>
</evidence>
<reference evidence="2 3" key="1">
    <citation type="submission" date="2013-07" db="EMBL/GenBank/DDBJ databases">
        <authorList>
            <person name="Genoscope - CEA"/>
        </authorList>
    </citation>
    <scope>NUCLEOTIDE SEQUENCE [LARGE SCALE GENOMIC DNA]</scope>
    <source>
        <strain evidence="2 3">G6</strain>
    </source>
</reference>
<dbReference type="HOGENOM" id="CLU_057858_1_0_6"/>
<protein>
    <recommendedName>
        <fullName evidence="4">Lipoprotein</fullName>
    </recommendedName>
</protein>
<gene>
    <name evidence="2" type="ORF">XPG1_0513</name>
</gene>
<sequence length="335" mass="37548">MMNLTNTRKWLATTLLLTTSYSYADSERPLFSLSVSESGVQQTNNNGSLSGSTQSKSRILPIWGDAARAKGYDLPEPFGASYSYMNMRQNIIVDSIQFKFTNPDFKSFEQGTIINAGDTRQKSETQMLKLDAWVLPFLNIYGVYGTTKGTSTTNLDSIYLLMLETEDPSKPQWENLPFKLSFKGKTFGGGATLAGGYNQFFATLDTNYTRTNFDILDGDISALVITPRIGYEFVFNPVFSGQGNTKVQVWAGAMYQNITQRFKGSVNGLDLPPELALFNMIKTMTDIKFDVKQHIAHKWNHTAGIRVEVTRNFNVLSEIGFGNRNSFLISGEFRF</sequence>
<evidence type="ECO:0000256" key="1">
    <source>
        <dbReference type="SAM" id="SignalP"/>
    </source>
</evidence>
<keyword evidence="3" id="KW-1185">Reference proteome</keyword>
<feature type="chain" id="PRO_5001652202" description="Lipoprotein" evidence="1">
    <location>
        <begin position="25"/>
        <end position="335"/>
    </location>
</feature>